<dbReference type="EMBL" id="JARTTH020000001">
    <property type="protein sequence ID" value="MEC6049733.1"/>
    <property type="molecule type" value="Genomic_DNA"/>
</dbReference>
<comment type="caution">
    <text evidence="2">The sequence shown here is derived from an EMBL/GenBank/DDBJ whole genome shotgun (WGS) entry which is preliminary data.</text>
</comment>
<reference evidence="2" key="1">
    <citation type="journal article" date="2023" name="Nat. Commun.">
        <title>Genomic dissection of endemic carbapenem resistance reveals metallo-beta-lactamase dissemination through clonal, plasmid and integron transfer.</title>
        <authorList>
            <person name="Macesic N."/>
            <person name="Hawkey J."/>
            <person name="Vezina B."/>
            <person name="Wisniewski J.A."/>
            <person name="Cottingham H."/>
            <person name="Blakeway L.V."/>
            <person name="Harshegyi T."/>
            <person name="Pragastis K."/>
            <person name="Badoordeen G.Z."/>
            <person name="Dennison A."/>
            <person name="Spelman D.W."/>
            <person name="Jenney A.W.J."/>
            <person name="Peleg A.Y."/>
        </authorList>
    </citation>
    <scope>NUCLEOTIDE SEQUENCE</scope>
    <source>
        <strain evidence="2">CPO078</strain>
    </source>
</reference>
<reference evidence="2" key="2">
    <citation type="submission" date="2024-01" db="EMBL/GenBank/DDBJ databases">
        <authorList>
            <person name="Macesic N."/>
        </authorList>
    </citation>
    <scope>NUCLEOTIDE SEQUENCE</scope>
    <source>
        <strain evidence="2">CPO078</strain>
    </source>
</reference>
<feature type="chain" id="PRO_5044264025" description="Secreted protein" evidence="1">
    <location>
        <begin position="19"/>
        <end position="64"/>
    </location>
</feature>
<evidence type="ECO:0000313" key="3">
    <source>
        <dbReference type="Proteomes" id="UP001175817"/>
    </source>
</evidence>
<accession>A0AB35W718</accession>
<feature type="signal peptide" evidence="1">
    <location>
        <begin position="1"/>
        <end position="18"/>
    </location>
</feature>
<dbReference type="Proteomes" id="UP001175817">
    <property type="component" value="Unassembled WGS sequence"/>
</dbReference>
<evidence type="ECO:0000256" key="1">
    <source>
        <dbReference type="SAM" id="SignalP"/>
    </source>
</evidence>
<protein>
    <recommendedName>
        <fullName evidence="4">Secreted protein</fullName>
    </recommendedName>
</protein>
<evidence type="ECO:0008006" key="4">
    <source>
        <dbReference type="Google" id="ProtNLM"/>
    </source>
</evidence>
<organism evidence="2 3">
    <name type="scientific">Klebsiella michiganensis</name>
    <dbReference type="NCBI Taxonomy" id="1134687"/>
    <lineage>
        <taxon>Bacteria</taxon>
        <taxon>Pseudomonadati</taxon>
        <taxon>Pseudomonadota</taxon>
        <taxon>Gammaproteobacteria</taxon>
        <taxon>Enterobacterales</taxon>
        <taxon>Enterobacteriaceae</taxon>
        <taxon>Klebsiella/Raoultella group</taxon>
        <taxon>Klebsiella</taxon>
    </lineage>
</organism>
<sequence length="64" mass="6945">MKGLLVLTLALLPTLANAGQITLILSDEIETSDGKICLYENAVRNEQVKVAASAQCRHTLTFED</sequence>
<evidence type="ECO:0000313" key="2">
    <source>
        <dbReference type="EMBL" id="MEC6049733.1"/>
    </source>
</evidence>
<dbReference type="RefSeq" id="WP_053504398.1">
    <property type="nucleotide sequence ID" value="NZ_CP089407.1"/>
</dbReference>
<keyword evidence="1" id="KW-0732">Signal</keyword>
<gene>
    <name evidence="2" type="ORF">QAB24_004245</name>
</gene>
<name>A0AB35W718_9ENTR</name>
<proteinExistence type="predicted"/>
<dbReference type="AlphaFoldDB" id="A0AB35W718"/>